<keyword evidence="3" id="KW-1185">Reference proteome</keyword>
<evidence type="ECO:0000256" key="1">
    <source>
        <dbReference type="SAM" id="MobiDB-lite"/>
    </source>
</evidence>
<dbReference type="PANTHER" id="PTHR21228:SF40">
    <property type="entry name" value="LD45607P"/>
    <property type="match status" value="1"/>
</dbReference>
<evidence type="ECO:0000313" key="2">
    <source>
        <dbReference type="EMBL" id="KXZ49175.1"/>
    </source>
</evidence>
<dbReference type="PANTHER" id="PTHR21228">
    <property type="entry name" value="FAST LEU-RICH DOMAIN-CONTAINING"/>
    <property type="match status" value="1"/>
</dbReference>
<accession>A0A150GHS1</accession>
<feature type="compositionally biased region" description="Gly residues" evidence="1">
    <location>
        <begin position="597"/>
        <end position="608"/>
    </location>
</feature>
<sequence length="642" mass="68364">MAALLPKPCPCALQLRSRQRSTVLCIAGSQAKDAYNRRSVSRRGRAQPIGLPTFETSILPLSASPVSRPVPLELELSGLSPLEAQKRLTGRVKAARSLSDFAAIIAAGGRLIDAICLVAILSGLPRAVQRTALPVIANTPAPAPAAGAGSGSSNAAVAQKQQLQLSEQDARELSGLVTGVVGLVRIRLREFDSNGLVTVAVGLAKLSCHVPVEPGVFRALLSAVEPRLQGLGTKALANLMWALATAGVQPCGSWLSGYYSALERQLESFSGPDLANTMWGLAKLDLMPEVWLMDQLCAACLASLQRSRCAGDGATVLTCLARYYCAYNYRLPDEVMGAFLVALQPGLRSGMPGDLVAIVHSAVCMSHMPSRPFMMELYAVLLDRLTLEPTLSYADFSRALWSLSRVDCAPPRSWLREFVEVAHPKLAHLRPRGLSELIWALACWDARPSPRFLDEFFRASERRLPDYAPAQIADTLSALAKLGCRAPSPWLGSMLASFCAVLPDARSHELVCCLEAAVAVADDRAWLAEPHTRSLLQLIADTAAAKFDAFDACSHARLVLALARANLCPGAAWLRQQQASLASAWSAEGSGDRGAEGGEGGSRSGGMPAGIDTATAAGLRQAYSQWDVQLEPVLAAELEGMA</sequence>
<dbReference type="GO" id="GO:1901259">
    <property type="term" value="P:chloroplast rRNA processing"/>
    <property type="evidence" value="ECO:0007669"/>
    <property type="project" value="TreeGrafter"/>
</dbReference>
<dbReference type="GO" id="GO:0003723">
    <property type="term" value="F:RNA binding"/>
    <property type="evidence" value="ECO:0007669"/>
    <property type="project" value="TreeGrafter"/>
</dbReference>
<dbReference type="GO" id="GO:0000963">
    <property type="term" value="P:mitochondrial RNA processing"/>
    <property type="evidence" value="ECO:0007669"/>
    <property type="project" value="TreeGrafter"/>
</dbReference>
<feature type="region of interest" description="Disordered" evidence="1">
    <location>
        <begin position="585"/>
        <end position="610"/>
    </location>
</feature>
<evidence type="ECO:0000313" key="3">
    <source>
        <dbReference type="Proteomes" id="UP000075714"/>
    </source>
</evidence>
<dbReference type="InterPro" id="IPR050870">
    <property type="entry name" value="FAST_kinase"/>
</dbReference>
<dbReference type="AlphaFoldDB" id="A0A150GHS1"/>
<reference evidence="3" key="1">
    <citation type="journal article" date="2016" name="Nat. Commun.">
        <title>The Gonium pectorale genome demonstrates co-option of cell cycle regulation during the evolution of multicellularity.</title>
        <authorList>
            <person name="Hanschen E.R."/>
            <person name="Marriage T.N."/>
            <person name="Ferris P.J."/>
            <person name="Hamaji T."/>
            <person name="Toyoda A."/>
            <person name="Fujiyama A."/>
            <person name="Neme R."/>
            <person name="Noguchi H."/>
            <person name="Minakuchi Y."/>
            <person name="Suzuki M."/>
            <person name="Kawai-Toyooka H."/>
            <person name="Smith D.R."/>
            <person name="Sparks H."/>
            <person name="Anderson J."/>
            <person name="Bakaric R."/>
            <person name="Luria V."/>
            <person name="Karger A."/>
            <person name="Kirschner M.W."/>
            <person name="Durand P.M."/>
            <person name="Michod R.E."/>
            <person name="Nozaki H."/>
            <person name="Olson B.J."/>
        </authorList>
    </citation>
    <scope>NUCLEOTIDE SEQUENCE [LARGE SCALE GENOMIC DNA]</scope>
    <source>
        <strain evidence="3">NIES-2863</strain>
    </source>
</reference>
<protein>
    <recommendedName>
        <fullName evidence="4">FAST kinase leucine-rich domain-containing protein</fullName>
    </recommendedName>
</protein>
<name>A0A150GHS1_GONPE</name>
<comment type="caution">
    <text evidence="2">The sequence shown here is derived from an EMBL/GenBank/DDBJ whole genome shotgun (WGS) entry which is preliminary data.</text>
</comment>
<gene>
    <name evidence="2" type="ORF">GPECTOR_22g765</name>
</gene>
<dbReference type="Proteomes" id="UP000075714">
    <property type="component" value="Unassembled WGS sequence"/>
</dbReference>
<dbReference type="GO" id="GO:0005759">
    <property type="term" value="C:mitochondrial matrix"/>
    <property type="evidence" value="ECO:0007669"/>
    <property type="project" value="TreeGrafter"/>
</dbReference>
<dbReference type="GO" id="GO:0044528">
    <property type="term" value="P:regulation of mitochondrial mRNA stability"/>
    <property type="evidence" value="ECO:0007669"/>
    <property type="project" value="TreeGrafter"/>
</dbReference>
<dbReference type="OrthoDB" id="536437at2759"/>
<proteinExistence type="predicted"/>
<organism evidence="2 3">
    <name type="scientific">Gonium pectorale</name>
    <name type="common">Green alga</name>
    <dbReference type="NCBI Taxonomy" id="33097"/>
    <lineage>
        <taxon>Eukaryota</taxon>
        <taxon>Viridiplantae</taxon>
        <taxon>Chlorophyta</taxon>
        <taxon>core chlorophytes</taxon>
        <taxon>Chlorophyceae</taxon>
        <taxon>CS clade</taxon>
        <taxon>Chlamydomonadales</taxon>
        <taxon>Volvocaceae</taxon>
        <taxon>Gonium</taxon>
    </lineage>
</organism>
<dbReference type="EMBL" id="LSYV01000023">
    <property type="protein sequence ID" value="KXZ49175.1"/>
    <property type="molecule type" value="Genomic_DNA"/>
</dbReference>
<dbReference type="GO" id="GO:0035770">
    <property type="term" value="C:ribonucleoprotein granule"/>
    <property type="evidence" value="ECO:0007669"/>
    <property type="project" value="TreeGrafter"/>
</dbReference>
<evidence type="ECO:0008006" key="4">
    <source>
        <dbReference type="Google" id="ProtNLM"/>
    </source>
</evidence>
<dbReference type="GO" id="GO:0009507">
    <property type="term" value="C:chloroplast"/>
    <property type="evidence" value="ECO:0007669"/>
    <property type="project" value="GOC"/>
</dbReference>